<keyword evidence="4 8" id="KW-0812">Transmembrane</keyword>
<keyword evidence="3" id="KW-1003">Cell membrane</keyword>
<evidence type="ECO:0000256" key="4">
    <source>
        <dbReference type="ARBA" id="ARBA00022692"/>
    </source>
</evidence>
<dbReference type="RefSeq" id="WP_150062987.1">
    <property type="nucleotide sequence ID" value="NZ_JACHII010000012.1"/>
</dbReference>
<dbReference type="Proteomes" id="UP000324065">
    <property type="component" value="Unassembled WGS sequence"/>
</dbReference>
<evidence type="ECO:0000256" key="3">
    <source>
        <dbReference type="ARBA" id="ARBA00022475"/>
    </source>
</evidence>
<dbReference type="AlphaFoldDB" id="A0A5M6I9A6"/>
<evidence type="ECO:0000256" key="8">
    <source>
        <dbReference type="SAM" id="Phobius"/>
    </source>
</evidence>
<comment type="caution">
    <text evidence="9">The sequence shown here is derived from an EMBL/GenBank/DDBJ whole genome shotgun (WGS) entry which is preliminary data.</text>
</comment>
<gene>
    <name evidence="9" type="primary">mreD</name>
    <name evidence="9" type="ORF">F1188_13605</name>
</gene>
<keyword evidence="5" id="KW-0133">Cell shape</keyword>
<name>A0A5M6I9A6_9PROT</name>
<keyword evidence="7 8" id="KW-0472">Membrane</keyword>
<keyword evidence="6 8" id="KW-1133">Transmembrane helix</keyword>
<comment type="similarity">
    <text evidence="2">Belongs to the MreD family.</text>
</comment>
<feature type="transmembrane region" description="Helical" evidence="8">
    <location>
        <begin position="143"/>
        <end position="160"/>
    </location>
</feature>
<dbReference type="InterPro" id="IPR007227">
    <property type="entry name" value="Cell_shape_determining_MreD"/>
</dbReference>
<feature type="transmembrane region" description="Helical" evidence="8">
    <location>
        <begin position="75"/>
        <end position="96"/>
    </location>
</feature>
<dbReference type="Pfam" id="PF04093">
    <property type="entry name" value="MreD"/>
    <property type="match status" value="1"/>
</dbReference>
<keyword evidence="10" id="KW-1185">Reference proteome</keyword>
<evidence type="ECO:0000313" key="10">
    <source>
        <dbReference type="Proteomes" id="UP000324065"/>
    </source>
</evidence>
<feature type="transmembrane region" description="Helical" evidence="8">
    <location>
        <begin position="108"/>
        <end position="137"/>
    </location>
</feature>
<evidence type="ECO:0000256" key="6">
    <source>
        <dbReference type="ARBA" id="ARBA00022989"/>
    </source>
</evidence>
<accession>A0A5M6I9A6</accession>
<evidence type="ECO:0000256" key="2">
    <source>
        <dbReference type="ARBA" id="ARBA00007776"/>
    </source>
</evidence>
<evidence type="ECO:0000256" key="1">
    <source>
        <dbReference type="ARBA" id="ARBA00004651"/>
    </source>
</evidence>
<reference evidence="9 10" key="1">
    <citation type="submission" date="2019-09" db="EMBL/GenBank/DDBJ databases">
        <title>Genome sequence of Roseospira marina, one of the more divergent members of the non-sulfur purple photosynthetic bacterial family, the Rhodospirillaceae.</title>
        <authorList>
            <person name="Meyer T."/>
            <person name="Kyndt J."/>
        </authorList>
    </citation>
    <scope>NUCLEOTIDE SEQUENCE [LARGE SCALE GENOMIC DNA]</scope>
    <source>
        <strain evidence="9 10">DSM 15113</strain>
    </source>
</reference>
<dbReference type="NCBIfam" id="TIGR03426">
    <property type="entry name" value="shape_MreD"/>
    <property type="match status" value="1"/>
</dbReference>
<feature type="transmembrane region" description="Helical" evidence="8">
    <location>
        <begin position="38"/>
        <end position="55"/>
    </location>
</feature>
<dbReference type="GO" id="GO:0005886">
    <property type="term" value="C:plasma membrane"/>
    <property type="evidence" value="ECO:0007669"/>
    <property type="project" value="UniProtKB-SubCell"/>
</dbReference>
<evidence type="ECO:0000313" key="9">
    <source>
        <dbReference type="EMBL" id="KAA5604856.1"/>
    </source>
</evidence>
<sequence>MRPTLWQILDQTARRLLPFALSLLLLLLAIAPMTSPGFMRAGPMVTLLCVYYWAVHRPDMMGYLGGFLLGLLEDILMNTPLGVSSLVLMLTQFVVLTQYRFFVGKPFLITWWALALVALGAILLKALAVALLSGYVVAPAPLATSYGLTLLLYPILAWGFDRTHFLLTKES</sequence>
<proteinExistence type="inferred from homology"/>
<dbReference type="OrthoDB" id="7161178at2"/>
<dbReference type="GO" id="GO:0008360">
    <property type="term" value="P:regulation of cell shape"/>
    <property type="evidence" value="ECO:0007669"/>
    <property type="project" value="UniProtKB-KW"/>
</dbReference>
<evidence type="ECO:0000256" key="7">
    <source>
        <dbReference type="ARBA" id="ARBA00023136"/>
    </source>
</evidence>
<feature type="transmembrane region" description="Helical" evidence="8">
    <location>
        <begin position="12"/>
        <end position="31"/>
    </location>
</feature>
<protein>
    <submittedName>
        <fullName evidence="9">Rod shape-determining protein MreD</fullName>
    </submittedName>
</protein>
<dbReference type="EMBL" id="VWPJ01000013">
    <property type="protein sequence ID" value="KAA5604856.1"/>
    <property type="molecule type" value="Genomic_DNA"/>
</dbReference>
<organism evidence="9 10">
    <name type="scientific">Roseospira marina</name>
    <dbReference type="NCBI Taxonomy" id="140057"/>
    <lineage>
        <taxon>Bacteria</taxon>
        <taxon>Pseudomonadati</taxon>
        <taxon>Pseudomonadota</taxon>
        <taxon>Alphaproteobacteria</taxon>
        <taxon>Rhodospirillales</taxon>
        <taxon>Rhodospirillaceae</taxon>
        <taxon>Roseospira</taxon>
    </lineage>
</organism>
<comment type="subcellular location">
    <subcellularLocation>
        <location evidence="1">Cell membrane</location>
        <topology evidence="1">Multi-pass membrane protein</topology>
    </subcellularLocation>
</comment>
<evidence type="ECO:0000256" key="5">
    <source>
        <dbReference type="ARBA" id="ARBA00022960"/>
    </source>
</evidence>